<dbReference type="GO" id="GO:0010181">
    <property type="term" value="F:FMN binding"/>
    <property type="evidence" value="ECO:0007669"/>
    <property type="project" value="InterPro"/>
</dbReference>
<name>I5C0F0_9HYPH</name>
<protein>
    <recommendedName>
        <fullName evidence="1">Flavin reductase like domain-containing protein</fullName>
    </recommendedName>
</protein>
<proteinExistence type="predicted"/>
<dbReference type="Gene3D" id="2.30.110.10">
    <property type="entry name" value="Electron Transport, Fmn-binding Protein, Chain A"/>
    <property type="match status" value="1"/>
</dbReference>
<feature type="domain" description="Flavin reductase like" evidence="1">
    <location>
        <begin position="21"/>
        <end position="172"/>
    </location>
</feature>
<reference evidence="2 3" key="1">
    <citation type="journal article" date="2012" name="J. Bacteriol.">
        <title>Genome Sequence of Nitratireductor aquibiodomus Strain RA22.</title>
        <authorList>
            <person name="Singh A."/>
            <person name="Jangir P.K."/>
            <person name="Kumari C."/>
            <person name="Sharma R."/>
        </authorList>
    </citation>
    <scope>NUCLEOTIDE SEQUENCE [LARGE SCALE GENOMIC DNA]</scope>
    <source>
        <strain evidence="2 3">RA22</strain>
    </source>
</reference>
<comment type="caution">
    <text evidence="2">The sequence shown here is derived from an EMBL/GenBank/DDBJ whole genome shotgun (WGS) entry which is preliminary data.</text>
</comment>
<dbReference type="GO" id="GO:0016646">
    <property type="term" value="F:oxidoreductase activity, acting on the CH-NH group of donors, NAD or NADP as acceptor"/>
    <property type="evidence" value="ECO:0007669"/>
    <property type="project" value="UniProtKB-ARBA"/>
</dbReference>
<dbReference type="Pfam" id="PF01613">
    <property type="entry name" value="Flavin_Reduct"/>
    <property type="match status" value="1"/>
</dbReference>
<dbReference type="PANTHER" id="PTHR43812:SF2">
    <property type="entry name" value="FLAVIN REDUCTASE LIKE DOMAIN-CONTAINING PROTEIN"/>
    <property type="match status" value="1"/>
</dbReference>
<dbReference type="EMBL" id="AJXZ01000020">
    <property type="protein sequence ID" value="EIM75302.1"/>
    <property type="molecule type" value="Genomic_DNA"/>
</dbReference>
<dbReference type="SMART" id="SM00903">
    <property type="entry name" value="Flavin_Reduct"/>
    <property type="match status" value="1"/>
</dbReference>
<dbReference type="InterPro" id="IPR002563">
    <property type="entry name" value="Flavin_Rdtase-like_dom"/>
</dbReference>
<dbReference type="SUPFAM" id="SSF50475">
    <property type="entry name" value="FMN-binding split barrel"/>
    <property type="match status" value="1"/>
</dbReference>
<accession>I5C0F0</accession>
<dbReference type="Proteomes" id="UP000004622">
    <property type="component" value="Unassembled WGS sequence"/>
</dbReference>
<sequence length="203" mass="21702">MMFYEPSKGHGLPHDPFKAIVSPRPIGWISTLSKEGEANLAPYSFFNAISSNPHLVFFSSEGAKDSATHAEETGEFVVNLASHHLAEQLNASSVDAPRGVSEFAYAGLTEAPSLLVKPPRVAECHAALECRVTEVRHPLGLDGSPAGVIVVTGEVVGVHISAAVLKDGLFDAVAAGNMARLGYRDYSTVTEVFQMTRPQWKDG</sequence>
<evidence type="ECO:0000259" key="1">
    <source>
        <dbReference type="SMART" id="SM00903"/>
    </source>
</evidence>
<dbReference type="InterPro" id="IPR012349">
    <property type="entry name" value="Split_barrel_FMN-bd"/>
</dbReference>
<gene>
    <name evidence="2" type="ORF">A33O_08641</name>
</gene>
<dbReference type="PANTHER" id="PTHR43812">
    <property type="entry name" value="BLR2425 PROTEIN"/>
    <property type="match status" value="1"/>
</dbReference>
<dbReference type="STRING" id="204799.GCA_001696575_00603"/>
<evidence type="ECO:0000313" key="3">
    <source>
        <dbReference type="Proteomes" id="UP000004622"/>
    </source>
</evidence>
<organism evidence="2 3">
    <name type="scientific">Nitratireductor aquibiodomus RA22</name>
    <dbReference type="NCBI Taxonomy" id="1189611"/>
    <lineage>
        <taxon>Bacteria</taxon>
        <taxon>Pseudomonadati</taxon>
        <taxon>Pseudomonadota</taxon>
        <taxon>Alphaproteobacteria</taxon>
        <taxon>Hyphomicrobiales</taxon>
        <taxon>Phyllobacteriaceae</taxon>
        <taxon>Nitratireductor</taxon>
    </lineage>
</organism>
<evidence type="ECO:0000313" key="2">
    <source>
        <dbReference type="EMBL" id="EIM75302.1"/>
    </source>
</evidence>
<dbReference type="PATRIC" id="fig|1189611.3.peg.1755"/>
<dbReference type="AlphaFoldDB" id="I5C0F0"/>